<accession>A0AAE3IUK4</accession>
<gene>
    <name evidence="2" type="ORF">OEV98_02060</name>
</gene>
<dbReference type="Pfam" id="PF10026">
    <property type="entry name" value="DUF2268"/>
    <property type="match status" value="1"/>
</dbReference>
<name>A0AAE3IUK4_9BACI</name>
<proteinExistence type="predicted"/>
<dbReference type="Proteomes" id="UP001209318">
    <property type="component" value="Unassembled WGS sequence"/>
</dbReference>
<evidence type="ECO:0000313" key="2">
    <source>
        <dbReference type="EMBL" id="MCU9612345.1"/>
    </source>
</evidence>
<feature type="domain" description="DUF2268" evidence="1">
    <location>
        <begin position="63"/>
        <end position="253"/>
    </location>
</feature>
<reference evidence="2" key="1">
    <citation type="submission" date="2022-10" db="EMBL/GenBank/DDBJ databases">
        <title>Description of Fervidibacillus gen. nov. in the family Fervidibacillaceae fam. nov. with two species, Fervidibacillus albus sp. nov., and Fervidibacillus halotolerans sp. nov., isolated from tidal flat sediments.</title>
        <authorList>
            <person name="Kwon K.K."/>
            <person name="Yang S.-H."/>
        </authorList>
    </citation>
    <scope>NUCLEOTIDE SEQUENCE</scope>
    <source>
        <strain evidence="2">JCM 19140</strain>
    </source>
</reference>
<evidence type="ECO:0000259" key="1">
    <source>
        <dbReference type="Pfam" id="PF10026"/>
    </source>
</evidence>
<sequence length="257" mass="30707">MTIINTDQWILEMDSDPIEIFMKIEHYFPETTAFDIYQYFIQYGMTPFLEEKERIILMQEKKIWDIVQQEEHVLQKQWDGPNIPIFIFPSDHLNSQLVMEHNGMSGIAFQDKLFLFIAEHQTEKEIRSLFTHEYSHVCRLKSYPKNQQDYVLLDTIILEGIAEYAVYERHGLDGLSNWTNRYNKDQLKNMWEQIVLPNKNIPIHDHKHQHLLYGLHSYPSMLGYCVGFYLVRNYAEARNLSCKELHQMNSQCIALRE</sequence>
<keyword evidence="3" id="KW-1185">Reference proteome</keyword>
<dbReference type="AlphaFoldDB" id="A0AAE3IUK4"/>
<dbReference type="InterPro" id="IPR018728">
    <property type="entry name" value="DUF2268"/>
</dbReference>
<dbReference type="RefSeq" id="WP_263071477.1">
    <property type="nucleotide sequence ID" value="NZ_JAOUSF010000001.1"/>
</dbReference>
<evidence type="ECO:0000313" key="3">
    <source>
        <dbReference type="Proteomes" id="UP001209318"/>
    </source>
</evidence>
<protein>
    <submittedName>
        <fullName evidence="2">DUF2268 domain-containing protein</fullName>
    </submittedName>
</protein>
<organism evidence="2 3">
    <name type="scientific">Perspicuibacillus lycopersici</name>
    <dbReference type="NCBI Taxonomy" id="1325689"/>
    <lineage>
        <taxon>Bacteria</taxon>
        <taxon>Bacillati</taxon>
        <taxon>Bacillota</taxon>
        <taxon>Bacilli</taxon>
        <taxon>Bacillales</taxon>
        <taxon>Bacillaceae</taxon>
        <taxon>Perspicuibacillus</taxon>
    </lineage>
</organism>
<comment type="caution">
    <text evidence="2">The sequence shown here is derived from an EMBL/GenBank/DDBJ whole genome shotgun (WGS) entry which is preliminary data.</text>
</comment>
<dbReference type="EMBL" id="JAOUSF010000001">
    <property type="protein sequence ID" value="MCU9612345.1"/>
    <property type="molecule type" value="Genomic_DNA"/>
</dbReference>